<proteinExistence type="inferred from homology"/>
<comment type="caution">
    <text evidence="4">The sequence shown here is derived from an EMBL/GenBank/DDBJ whole genome shotgun (WGS) entry which is preliminary data.</text>
</comment>
<dbReference type="EMBL" id="JARKHS020006663">
    <property type="protein sequence ID" value="KAK8782438.1"/>
    <property type="molecule type" value="Genomic_DNA"/>
</dbReference>
<evidence type="ECO:0000256" key="2">
    <source>
        <dbReference type="ARBA" id="ARBA00022679"/>
    </source>
</evidence>
<keyword evidence="2" id="KW-0808">Transferase</keyword>
<dbReference type="InterPro" id="IPR027417">
    <property type="entry name" value="P-loop_NTPase"/>
</dbReference>
<reference evidence="4 5" key="1">
    <citation type="journal article" date="2023" name="Arcadia Sci">
        <title>De novo assembly of a long-read Amblyomma americanum tick genome.</title>
        <authorList>
            <person name="Chou S."/>
            <person name="Poskanzer K.E."/>
            <person name="Rollins M."/>
            <person name="Thuy-Boun P.S."/>
        </authorList>
    </citation>
    <scope>NUCLEOTIDE SEQUENCE [LARGE SCALE GENOMIC DNA]</scope>
    <source>
        <strain evidence="4">F_SG_1</strain>
        <tissue evidence="4">Salivary glands</tissue>
    </source>
</reference>
<evidence type="ECO:0000256" key="1">
    <source>
        <dbReference type="ARBA" id="ARBA00005771"/>
    </source>
</evidence>
<organism evidence="4 5">
    <name type="scientific">Amblyomma americanum</name>
    <name type="common">Lone star tick</name>
    <dbReference type="NCBI Taxonomy" id="6943"/>
    <lineage>
        <taxon>Eukaryota</taxon>
        <taxon>Metazoa</taxon>
        <taxon>Ecdysozoa</taxon>
        <taxon>Arthropoda</taxon>
        <taxon>Chelicerata</taxon>
        <taxon>Arachnida</taxon>
        <taxon>Acari</taxon>
        <taxon>Parasitiformes</taxon>
        <taxon>Ixodida</taxon>
        <taxon>Ixodoidea</taxon>
        <taxon>Ixodidae</taxon>
        <taxon>Amblyomminae</taxon>
        <taxon>Amblyomma</taxon>
    </lineage>
</organism>
<dbReference type="Pfam" id="PF00685">
    <property type="entry name" value="Sulfotransfer_1"/>
    <property type="match status" value="1"/>
</dbReference>
<evidence type="ECO:0000259" key="3">
    <source>
        <dbReference type="Pfam" id="PF00685"/>
    </source>
</evidence>
<sequence length="314" mass="36367">MDADHSIEGFRMISNCCGDNFHSAVNYEPREDDVIIVGYPKCGTTWTQYIVSSIFTSGNPANTTLDFMLSSPTIELMGAEAVRKMPRPGAFKTHLPLHKINYSPRAKYIYVVRNPYDCCVSFYHFSKYFTPKQRKEVSFDSFLGMFLSGKLVYMDYMDHLLSWYQHRNDPNVLFITYERLKKDTSYWVLRIADFLGEEYGRALRGSEDLLKKVLDSCSTQNMKAVLTDSTIQWIQKALDLPLEQRISSLEVYRLNLTCKKEMHPGEGFVRKASVGDWRSYFTPEQVERMKARIAEKTAGMPEVFSVWEDLHIPL</sequence>
<dbReference type="PANTHER" id="PTHR11783">
    <property type="entry name" value="SULFOTRANSFERASE SULT"/>
    <property type="match status" value="1"/>
</dbReference>
<dbReference type="Gene3D" id="3.40.50.300">
    <property type="entry name" value="P-loop containing nucleotide triphosphate hydrolases"/>
    <property type="match status" value="1"/>
</dbReference>
<dbReference type="InterPro" id="IPR000863">
    <property type="entry name" value="Sulfotransferase_dom"/>
</dbReference>
<evidence type="ECO:0000313" key="4">
    <source>
        <dbReference type="EMBL" id="KAK8782438.1"/>
    </source>
</evidence>
<name>A0AAQ4F719_AMBAM</name>
<comment type="similarity">
    <text evidence="1">Belongs to the sulfotransferase 1 family.</text>
</comment>
<evidence type="ECO:0000313" key="5">
    <source>
        <dbReference type="Proteomes" id="UP001321473"/>
    </source>
</evidence>
<accession>A0AAQ4F719</accession>
<dbReference type="GO" id="GO:0008146">
    <property type="term" value="F:sulfotransferase activity"/>
    <property type="evidence" value="ECO:0007669"/>
    <property type="project" value="InterPro"/>
</dbReference>
<dbReference type="Proteomes" id="UP001321473">
    <property type="component" value="Unassembled WGS sequence"/>
</dbReference>
<dbReference type="AlphaFoldDB" id="A0AAQ4F719"/>
<dbReference type="SUPFAM" id="SSF52540">
    <property type="entry name" value="P-loop containing nucleoside triphosphate hydrolases"/>
    <property type="match status" value="1"/>
</dbReference>
<feature type="domain" description="Sulfotransferase" evidence="3">
    <location>
        <begin position="32"/>
        <end position="300"/>
    </location>
</feature>
<protein>
    <recommendedName>
        <fullName evidence="3">Sulfotransferase domain-containing protein</fullName>
    </recommendedName>
</protein>
<keyword evidence="5" id="KW-1185">Reference proteome</keyword>
<gene>
    <name evidence="4" type="ORF">V5799_016215</name>
</gene>